<proteinExistence type="predicted"/>
<evidence type="ECO:0000313" key="3">
    <source>
        <dbReference type="EMBL" id="KXX73409.1"/>
    </source>
</evidence>
<organism evidence="3 4">
    <name type="scientific">Madurella mycetomatis</name>
    <dbReference type="NCBI Taxonomy" id="100816"/>
    <lineage>
        <taxon>Eukaryota</taxon>
        <taxon>Fungi</taxon>
        <taxon>Dikarya</taxon>
        <taxon>Ascomycota</taxon>
        <taxon>Pezizomycotina</taxon>
        <taxon>Sordariomycetes</taxon>
        <taxon>Sordariomycetidae</taxon>
        <taxon>Sordariales</taxon>
        <taxon>Sordariales incertae sedis</taxon>
        <taxon>Madurella</taxon>
    </lineage>
</organism>
<reference evidence="3 4" key="1">
    <citation type="journal article" date="2016" name="Genome Announc.">
        <title>Genome Sequence of Madurella mycetomatis mm55, Isolated from a Human Mycetoma Case in Sudan.</title>
        <authorList>
            <person name="Smit S."/>
            <person name="Derks M.F."/>
            <person name="Bervoets S."/>
            <person name="Fahal A."/>
            <person name="van Leeuwen W."/>
            <person name="van Belkum A."/>
            <person name="van de Sande W.W."/>
        </authorList>
    </citation>
    <scope>NUCLEOTIDE SEQUENCE [LARGE SCALE GENOMIC DNA]</scope>
    <source>
        <strain evidence="4">mm55</strain>
    </source>
</reference>
<accession>A0A175VQE0</accession>
<dbReference type="STRING" id="100816.A0A175VQE0"/>
<evidence type="ECO:0000256" key="1">
    <source>
        <dbReference type="SAM" id="MobiDB-lite"/>
    </source>
</evidence>
<keyword evidence="4" id="KW-1185">Reference proteome</keyword>
<dbReference type="PANTHER" id="PTHR33112">
    <property type="entry name" value="DOMAIN PROTEIN, PUTATIVE-RELATED"/>
    <property type="match status" value="1"/>
</dbReference>
<evidence type="ECO:0000259" key="2">
    <source>
        <dbReference type="Pfam" id="PF06985"/>
    </source>
</evidence>
<protein>
    <recommendedName>
        <fullName evidence="2">Heterokaryon incompatibility domain-containing protein</fullName>
    </recommendedName>
</protein>
<evidence type="ECO:0000313" key="4">
    <source>
        <dbReference type="Proteomes" id="UP000078237"/>
    </source>
</evidence>
<gene>
    <name evidence="3" type="ORF">MMYC01_210335</name>
</gene>
<feature type="domain" description="Heterokaryon incompatibility" evidence="2">
    <location>
        <begin position="254"/>
        <end position="370"/>
    </location>
</feature>
<sequence>MASNVRKAQPQHLAPPIPPAPPLPPVPDDVALPGDKLCPVCASLELTPRRFIVWPDEPQYGQPGEYLDEAGFVPLALVTNMKKNIHCPLCRLLLATVMGNRAVPDVDGQGRPLYIGIRWGTDGRESDPDDFSNNLSDIRVIFVGLVLESGRDTNLGYLFASISLLVNDAPPNTPCSALRFLPRPVRGDVIDFDLVRWWVAVCEARHTPCDPSQIMHEMGWDPPQTVVPAFRCIDLERDCLTLLRNVPVPANFRYAALSYVWGRAGSEDAFFKTLQANVAEREVPGFFAREENQRRLPATIRDAMTVARRIGIRYLWVDSLCIVQDGTGAEWLEAIRKMDIVYGAAYIVICASGTFSAFDGIDGLSPSRPRAKPRAVEQIAEGFRLACRDSLAGVADDIPGPYPYGFRGWT</sequence>
<dbReference type="PANTHER" id="PTHR33112:SF12">
    <property type="entry name" value="HETEROKARYON INCOMPATIBILITY DOMAIN-CONTAINING PROTEIN"/>
    <property type="match status" value="1"/>
</dbReference>
<name>A0A175VQE0_9PEZI</name>
<dbReference type="EMBL" id="LCTW02000480">
    <property type="protein sequence ID" value="KXX73409.1"/>
    <property type="molecule type" value="Genomic_DNA"/>
</dbReference>
<comment type="caution">
    <text evidence="3">The sequence shown here is derived from an EMBL/GenBank/DDBJ whole genome shotgun (WGS) entry which is preliminary data.</text>
</comment>
<dbReference type="OrthoDB" id="5135333at2759"/>
<dbReference type="VEuPathDB" id="FungiDB:MMYC01_210335"/>
<dbReference type="AlphaFoldDB" id="A0A175VQE0"/>
<dbReference type="Pfam" id="PF06985">
    <property type="entry name" value="HET"/>
    <property type="match status" value="1"/>
</dbReference>
<dbReference type="InterPro" id="IPR010730">
    <property type="entry name" value="HET"/>
</dbReference>
<feature type="compositionally biased region" description="Pro residues" evidence="1">
    <location>
        <begin position="13"/>
        <end position="27"/>
    </location>
</feature>
<feature type="region of interest" description="Disordered" evidence="1">
    <location>
        <begin position="1"/>
        <end position="28"/>
    </location>
</feature>
<dbReference type="Proteomes" id="UP000078237">
    <property type="component" value="Unassembled WGS sequence"/>
</dbReference>